<name>A0A0F9LDM0_9ZZZZ</name>
<dbReference type="Gene3D" id="1.25.10.10">
    <property type="entry name" value="Leucine-rich Repeat Variant"/>
    <property type="match status" value="1"/>
</dbReference>
<protein>
    <recommendedName>
        <fullName evidence="2">HEAT repeat domain-containing protein</fullName>
    </recommendedName>
</protein>
<evidence type="ECO:0008006" key="2">
    <source>
        <dbReference type="Google" id="ProtNLM"/>
    </source>
</evidence>
<organism evidence="1">
    <name type="scientific">marine sediment metagenome</name>
    <dbReference type="NCBI Taxonomy" id="412755"/>
    <lineage>
        <taxon>unclassified sequences</taxon>
        <taxon>metagenomes</taxon>
        <taxon>ecological metagenomes</taxon>
    </lineage>
</organism>
<dbReference type="EMBL" id="LAZR01006312">
    <property type="protein sequence ID" value="KKM93099.1"/>
    <property type="molecule type" value="Genomic_DNA"/>
</dbReference>
<dbReference type="SUPFAM" id="SSF48371">
    <property type="entry name" value="ARM repeat"/>
    <property type="match status" value="1"/>
</dbReference>
<feature type="non-terminal residue" evidence="1">
    <location>
        <position position="238"/>
    </location>
</feature>
<dbReference type="AlphaFoldDB" id="A0A0F9LDM0"/>
<comment type="caution">
    <text evidence="1">The sequence shown here is derived from an EMBL/GenBank/DDBJ whole genome shotgun (WGS) entry which is preliminary data.</text>
</comment>
<accession>A0A0F9LDM0</accession>
<dbReference type="Pfam" id="PF13646">
    <property type="entry name" value="HEAT_2"/>
    <property type="match status" value="1"/>
</dbReference>
<sequence length="238" mass="27824">MNKKIQPLEIYKRSEEFGLKNSFNLLTEIIETDKNDNKRRESIKYLGLISNNSIQLKKECFETLENILVSDDKIEIRCEAAKSLGRIKYEKALKSLNWVLEQKPINNEIKISVLKAMHKIRFEEPEIKLFINELDSEVHSIKDFVTIQLLSLKHEQLIDLLLSALKNKFFSNKHKTEVIRLMGYELSSINISFEDTNYIKIKHPKILSDLIQNKSILMEVITQNLREEDSNLMDAVTT</sequence>
<gene>
    <name evidence="1" type="ORF">LCGC14_1211900</name>
</gene>
<dbReference type="InterPro" id="IPR016024">
    <property type="entry name" value="ARM-type_fold"/>
</dbReference>
<evidence type="ECO:0000313" key="1">
    <source>
        <dbReference type="EMBL" id="KKM93099.1"/>
    </source>
</evidence>
<proteinExistence type="predicted"/>
<reference evidence="1" key="1">
    <citation type="journal article" date="2015" name="Nature">
        <title>Complex archaea that bridge the gap between prokaryotes and eukaryotes.</title>
        <authorList>
            <person name="Spang A."/>
            <person name="Saw J.H."/>
            <person name="Jorgensen S.L."/>
            <person name="Zaremba-Niedzwiedzka K."/>
            <person name="Martijn J."/>
            <person name="Lind A.E."/>
            <person name="van Eijk R."/>
            <person name="Schleper C."/>
            <person name="Guy L."/>
            <person name="Ettema T.J."/>
        </authorList>
    </citation>
    <scope>NUCLEOTIDE SEQUENCE</scope>
</reference>
<dbReference type="InterPro" id="IPR011989">
    <property type="entry name" value="ARM-like"/>
</dbReference>